<dbReference type="SUPFAM" id="SSF69848">
    <property type="entry name" value="LCCL domain"/>
    <property type="match status" value="2"/>
</dbReference>
<name>A0ABR0ZH84_HUSHU</name>
<feature type="chain" id="PRO_5047167472" description="LCCL domain-containing protein" evidence="1">
    <location>
        <begin position="21"/>
        <end position="212"/>
    </location>
</feature>
<reference evidence="3 4" key="1">
    <citation type="submission" date="2021-05" db="EMBL/GenBank/DDBJ databases">
        <authorList>
            <person name="Zahm M."/>
            <person name="Klopp C."/>
            <person name="Cabau C."/>
            <person name="Kuhl H."/>
            <person name="Suciu R."/>
            <person name="Ciorpac M."/>
            <person name="Holostenco D."/>
            <person name="Gessner J."/>
            <person name="Wuertz S."/>
            <person name="Hohne C."/>
            <person name="Stock M."/>
            <person name="Gislard M."/>
            <person name="Lluch J."/>
            <person name="Milhes M."/>
            <person name="Lampietro C."/>
            <person name="Lopez Roques C."/>
            <person name="Donnadieu C."/>
            <person name="Du K."/>
            <person name="Schartl M."/>
            <person name="Guiguen Y."/>
        </authorList>
    </citation>
    <scope>NUCLEOTIDE SEQUENCE [LARGE SCALE GENOMIC DNA]</scope>
    <source>
        <strain evidence="3">Hh-F2</strain>
        <tissue evidence="3">Blood</tissue>
    </source>
</reference>
<dbReference type="Proteomes" id="UP001369086">
    <property type="component" value="Unassembled WGS sequence"/>
</dbReference>
<dbReference type="Gene3D" id="2.170.130.20">
    <property type="entry name" value="LCCL-like domain"/>
    <property type="match status" value="2"/>
</dbReference>
<dbReference type="PROSITE" id="PS50820">
    <property type="entry name" value="LCCL"/>
    <property type="match status" value="2"/>
</dbReference>
<feature type="signal peptide" evidence="1">
    <location>
        <begin position="1"/>
        <end position="20"/>
    </location>
</feature>
<dbReference type="Pfam" id="PF03815">
    <property type="entry name" value="LCCL"/>
    <property type="match status" value="2"/>
</dbReference>
<proteinExistence type="predicted"/>
<organism evidence="3 4">
    <name type="scientific">Huso huso</name>
    <name type="common">Beluga</name>
    <name type="synonym">Acipenser huso</name>
    <dbReference type="NCBI Taxonomy" id="61971"/>
    <lineage>
        <taxon>Eukaryota</taxon>
        <taxon>Metazoa</taxon>
        <taxon>Chordata</taxon>
        <taxon>Craniata</taxon>
        <taxon>Vertebrata</taxon>
        <taxon>Euteleostomi</taxon>
        <taxon>Actinopterygii</taxon>
        <taxon>Chondrostei</taxon>
        <taxon>Acipenseriformes</taxon>
        <taxon>Acipenseridae</taxon>
        <taxon>Huso</taxon>
    </lineage>
</organism>
<evidence type="ECO:0000313" key="3">
    <source>
        <dbReference type="EMBL" id="KAK6484175.1"/>
    </source>
</evidence>
<dbReference type="SMART" id="SM00603">
    <property type="entry name" value="LCCL"/>
    <property type="match status" value="2"/>
</dbReference>
<evidence type="ECO:0000313" key="4">
    <source>
        <dbReference type="Proteomes" id="UP001369086"/>
    </source>
</evidence>
<dbReference type="PANTHER" id="PTHR31331">
    <property type="entry name" value="LCCL DOMAIN PROTEIN (AFU_ORTHOLOGUE AFUA_5G08630)"/>
    <property type="match status" value="1"/>
</dbReference>
<dbReference type="InterPro" id="IPR051957">
    <property type="entry name" value="CRISP-LCCL_domain"/>
</dbReference>
<keyword evidence="1" id="KW-0732">Signal</keyword>
<dbReference type="PANTHER" id="PTHR31331:SF1">
    <property type="entry name" value="CYSTEINE RICH SECRETORY PROTEIN LCCL DOMAIN CONTAINING 2"/>
    <property type="match status" value="1"/>
</dbReference>
<protein>
    <recommendedName>
        <fullName evidence="2">LCCL domain-containing protein</fullName>
    </recommendedName>
</protein>
<gene>
    <name evidence="3" type="ORF">HHUSO_G13895</name>
</gene>
<sequence length="212" mass="22924">MLRATRYLLLLFTLLPFISSELIKCSDTARKFKEQSFTLQCPAGCATDYYSVWGSDIYTEDSSICAAAIHGGTIPHSGGSVTLEKKAGQGSYTGTTRNGVTSQRYNWYPTSYVFVSASTISCSHQARAFAENQFKVHCPANCASQGSSVWGTDIYTDDSSICRAAIHAGKIRDSGGIAEVLKRPGQSSYSASQRFGVSTRSYGSWSGSFVFS</sequence>
<feature type="domain" description="LCCL" evidence="2">
    <location>
        <begin position="19"/>
        <end position="112"/>
    </location>
</feature>
<keyword evidence="4" id="KW-1185">Reference proteome</keyword>
<evidence type="ECO:0000259" key="2">
    <source>
        <dbReference type="PROSITE" id="PS50820"/>
    </source>
</evidence>
<evidence type="ECO:0000256" key="1">
    <source>
        <dbReference type="SAM" id="SignalP"/>
    </source>
</evidence>
<accession>A0ABR0ZH84</accession>
<comment type="caution">
    <text evidence="3">The sequence shown here is derived from an EMBL/GenBank/DDBJ whole genome shotgun (WGS) entry which is preliminary data.</text>
</comment>
<dbReference type="InterPro" id="IPR036609">
    <property type="entry name" value="LCCL_sf"/>
</dbReference>
<dbReference type="EMBL" id="JAHFZB010000011">
    <property type="protein sequence ID" value="KAK6484175.1"/>
    <property type="molecule type" value="Genomic_DNA"/>
</dbReference>
<feature type="domain" description="LCCL" evidence="2">
    <location>
        <begin position="116"/>
        <end position="209"/>
    </location>
</feature>
<dbReference type="InterPro" id="IPR004043">
    <property type="entry name" value="LCCL"/>
</dbReference>